<dbReference type="OrthoDB" id="71307at2759"/>
<dbReference type="CDD" id="cd00102">
    <property type="entry name" value="IPT"/>
    <property type="match status" value="1"/>
</dbReference>
<feature type="compositionally biased region" description="Polar residues" evidence="3">
    <location>
        <begin position="1"/>
        <end position="17"/>
    </location>
</feature>
<dbReference type="GO" id="GO:0003712">
    <property type="term" value="F:transcription coregulator activity"/>
    <property type="evidence" value="ECO:0007669"/>
    <property type="project" value="TreeGrafter"/>
</dbReference>
<dbReference type="PROSITE" id="PS50297">
    <property type="entry name" value="ANK_REP_REGION"/>
    <property type="match status" value="2"/>
</dbReference>
<feature type="region of interest" description="Disordered" evidence="3">
    <location>
        <begin position="826"/>
        <end position="925"/>
    </location>
</feature>
<dbReference type="InterPro" id="IPR002110">
    <property type="entry name" value="Ankyrin_rpt"/>
</dbReference>
<organism evidence="6 7">
    <name type="scientific">Fistulina hepatica ATCC 64428</name>
    <dbReference type="NCBI Taxonomy" id="1128425"/>
    <lineage>
        <taxon>Eukaryota</taxon>
        <taxon>Fungi</taxon>
        <taxon>Dikarya</taxon>
        <taxon>Basidiomycota</taxon>
        <taxon>Agaricomycotina</taxon>
        <taxon>Agaricomycetes</taxon>
        <taxon>Agaricomycetidae</taxon>
        <taxon>Agaricales</taxon>
        <taxon>Fistulinaceae</taxon>
        <taxon>Fistulina</taxon>
    </lineage>
</organism>
<evidence type="ECO:0000313" key="6">
    <source>
        <dbReference type="EMBL" id="KIY44422.1"/>
    </source>
</evidence>
<accession>A0A0D7A069</accession>
<dbReference type="InterPro" id="IPR002909">
    <property type="entry name" value="IPT_dom"/>
</dbReference>
<dbReference type="InterPro" id="IPR013783">
    <property type="entry name" value="Ig-like_fold"/>
</dbReference>
<dbReference type="SUPFAM" id="SSF48403">
    <property type="entry name" value="Ankyrin repeat"/>
    <property type="match status" value="1"/>
</dbReference>
<feature type="compositionally biased region" description="Polar residues" evidence="3">
    <location>
        <begin position="23"/>
        <end position="33"/>
    </location>
</feature>
<keyword evidence="7" id="KW-1185">Reference proteome</keyword>
<feature type="region of interest" description="Disordered" evidence="3">
    <location>
        <begin position="109"/>
        <end position="142"/>
    </location>
</feature>
<name>A0A0D7A069_9AGAR</name>
<keyword evidence="1 2" id="KW-0040">ANK repeat</keyword>
<feature type="region of interest" description="Disordered" evidence="3">
    <location>
        <begin position="349"/>
        <end position="475"/>
    </location>
</feature>
<feature type="domain" description="IPT/TIG" evidence="5">
    <location>
        <begin position="535"/>
        <end position="623"/>
    </location>
</feature>
<evidence type="ECO:0000256" key="2">
    <source>
        <dbReference type="PROSITE-ProRule" id="PRU00023"/>
    </source>
</evidence>
<dbReference type="InterPro" id="IPR036770">
    <property type="entry name" value="Ankyrin_rpt-contain_sf"/>
</dbReference>
<feature type="compositionally biased region" description="Basic residues" evidence="3">
    <location>
        <begin position="387"/>
        <end position="396"/>
    </location>
</feature>
<feature type="compositionally biased region" description="Low complexity" evidence="3">
    <location>
        <begin position="401"/>
        <end position="428"/>
    </location>
</feature>
<dbReference type="Pfam" id="PF25603">
    <property type="entry name" value="SPT23_MGA2_DBD"/>
    <property type="match status" value="1"/>
</dbReference>
<evidence type="ECO:0000256" key="3">
    <source>
        <dbReference type="SAM" id="MobiDB-lite"/>
    </source>
</evidence>
<reference evidence="6 7" key="1">
    <citation type="journal article" date="2015" name="Fungal Genet. Biol.">
        <title>Evolution of novel wood decay mechanisms in Agaricales revealed by the genome sequences of Fistulina hepatica and Cylindrobasidium torrendii.</title>
        <authorList>
            <person name="Floudas D."/>
            <person name="Held B.W."/>
            <person name="Riley R."/>
            <person name="Nagy L.G."/>
            <person name="Koehler G."/>
            <person name="Ransdell A.S."/>
            <person name="Younus H."/>
            <person name="Chow J."/>
            <person name="Chiniquy J."/>
            <person name="Lipzen A."/>
            <person name="Tritt A."/>
            <person name="Sun H."/>
            <person name="Haridas S."/>
            <person name="LaButti K."/>
            <person name="Ohm R.A."/>
            <person name="Kues U."/>
            <person name="Blanchette R.A."/>
            <person name="Grigoriev I.V."/>
            <person name="Minto R.E."/>
            <person name="Hibbett D.S."/>
        </authorList>
    </citation>
    <scope>NUCLEOTIDE SEQUENCE [LARGE SCALE GENOMIC DNA]</scope>
    <source>
        <strain evidence="6 7">ATCC 64428</strain>
    </source>
</reference>
<feature type="repeat" description="ANK" evidence="2">
    <location>
        <begin position="739"/>
        <end position="771"/>
    </location>
</feature>
<dbReference type="SUPFAM" id="SSF81296">
    <property type="entry name" value="E set domains"/>
    <property type="match status" value="1"/>
</dbReference>
<dbReference type="PROSITE" id="PS50088">
    <property type="entry name" value="ANK_REPEAT"/>
    <property type="match status" value="2"/>
</dbReference>
<dbReference type="InterPro" id="IPR057962">
    <property type="entry name" value="SPT23_MGA2_DBD"/>
</dbReference>
<feature type="transmembrane region" description="Helical" evidence="4">
    <location>
        <begin position="1091"/>
        <end position="1115"/>
    </location>
</feature>
<dbReference type="GO" id="GO:0003690">
    <property type="term" value="F:double-stranded DNA binding"/>
    <property type="evidence" value="ECO:0007669"/>
    <property type="project" value="TreeGrafter"/>
</dbReference>
<feature type="compositionally biased region" description="Polar residues" evidence="3">
    <location>
        <begin position="888"/>
        <end position="897"/>
    </location>
</feature>
<feature type="region of interest" description="Disordered" evidence="3">
    <location>
        <begin position="1"/>
        <end position="39"/>
    </location>
</feature>
<dbReference type="EMBL" id="KN882092">
    <property type="protein sequence ID" value="KIY44422.1"/>
    <property type="molecule type" value="Genomic_DNA"/>
</dbReference>
<dbReference type="Pfam" id="PF01833">
    <property type="entry name" value="TIG"/>
    <property type="match status" value="1"/>
</dbReference>
<feature type="compositionally biased region" description="Basic residues" evidence="3">
    <location>
        <begin position="870"/>
        <end position="884"/>
    </location>
</feature>
<dbReference type="PANTHER" id="PTHR23335:SF1">
    <property type="entry name" value="CALMODULIN-BINDING TRANSCRIPTION ACTIVATOR, ISOFORM F"/>
    <property type="match status" value="1"/>
</dbReference>
<proteinExistence type="predicted"/>
<dbReference type="SMART" id="SM00429">
    <property type="entry name" value="IPT"/>
    <property type="match status" value="1"/>
</dbReference>
<evidence type="ECO:0000256" key="4">
    <source>
        <dbReference type="SAM" id="Phobius"/>
    </source>
</evidence>
<evidence type="ECO:0000256" key="1">
    <source>
        <dbReference type="ARBA" id="ARBA00023043"/>
    </source>
</evidence>
<dbReference type="GO" id="GO:0006357">
    <property type="term" value="P:regulation of transcription by RNA polymerase II"/>
    <property type="evidence" value="ECO:0007669"/>
    <property type="project" value="TreeGrafter"/>
</dbReference>
<dbReference type="Gene3D" id="2.60.40.10">
    <property type="entry name" value="Immunoglobulins"/>
    <property type="match status" value="1"/>
</dbReference>
<keyword evidence="4" id="KW-1133">Transmembrane helix</keyword>
<protein>
    <recommendedName>
        <fullName evidence="5">IPT/TIG domain-containing protein</fullName>
    </recommendedName>
</protein>
<evidence type="ECO:0000259" key="5">
    <source>
        <dbReference type="SMART" id="SM00429"/>
    </source>
</evidence>
<keyword evidence="4" id="KW-0812">Transmembrane</keyword>
<dbReference type="SMART" id="SM00248">
    <property type="entry name" value="ANK"/>
    <property type="match status" value="2"/>
</dbReference>
<evidence type="ECO:0000313" key="7">
    <source>
        <dbReference type="Proteomes" id="UP000054144"/>
    </source>
</evidence>
<dbReference type="AlphaFoldDB" id="A0A0D7A069"/>
<feature type="compositionally biased region" description="Polar residues" evidence="3">
    <location>
        <begin position="367"/>
        <end position="381"/>
    </location>
</feature>
<dbReference type="Pfam" id="PF12796">
    <property type="entry name" value="Ank_2"/>
    <property type="match status" value="1"/>
</dbReference>
<feature type="compositionally biased region" description="Acidic residues" evidence="3">
    <location>
        <begin position="843"/>
        <end position="860"/>
    </location>
</feature>
<dbReference type="Gene3D" id="1.25.40.20">
    <property type="entry name" value="Ankyrin repeat-containing domain"/>
    <property type="match status" value="1"/>
</dbReference>
<feature type="compositionally biased region" description="Low complexity" evidence="3">
    <location>
        <begin position="455"/>
        <end position="471"/>
    </location>
</feature>
<feature type="repeat" description="ANK" evidence="2">
    <location>
        <begin position="772"/>
        <end position="804"/>
    </location>
</feature>
<gene>
    <name evidence="6" type="ORF">FISHEDRAFT_51488</name>
</gene>
<dbReference type="InterPro" id="IPR014756">
    <property type="entry name" value="Ig_E-set"/>
</dbReference>
<feature type="region of interest" description="Disordered" evidence="3">
    <location>
        <begin position="259"/>
        <end position="279"/>
    </location>
</feature>
<dbReference type="GO" id="GO:0005634">
    <property type="term" value="C:nucleus"/>
    <property type="evidence" value="ECO:0007669"/>
    <property type="project" value="TreeGrafter"/>
</dbReference>
<dbReference type="PANTHER" id="PTHR23335">
    <property type="entry name" value="CALMODULIN-BINDING TRANSCRIPTION ACTIVATOR CAMTA"/>
    <property type="match status" value="1"/>
</dbReference>
<keyword evidence="4" id="KW-0472">Membrane</keyword>
<dbReference type="Proteomes" id="UP000054144">
    <property type="component" value="Unassembled WGS sequence"/>
</dbReference>
<sequence>MFSPSSSTTATDSRSPSPHTPASADSASDSWNCRTPPALQTPVHEHATWFSPVKTMDPESTWEITTNDSFLKPAKQEVPETQILLLDDLIDNTAYDDFPTDSQVCSVPQHATHVDPAPEPRGQALASSPSTPIAPPHSTPEFRIRTSSPVIRSFAPSFLEHKTVYPPKESCFNLPILFPTIPPTGTKSRVETQIRVTVDLADSVPTHGQRCSRVGSWKWLCMPEGTSTKKRSRKHGKIDAQPQEILYLHSTARRVAKKIAARVRPQQSDSDDDGNLRKDKHEDTTSIVHFNCPDMLEFSTGSAVLPIRITCYCRHHREKVGFRLNFTMVDHVGRIVGAGTSPPIMITDDHKTANTTSNRHGDAFNGYPNNNDSDWVNTGVSNVGVPKPKKPLKRRPKPYDAASSSRPSREGSTSSAPTPSSSAAAPSAPDTPSPPSSTIQQIIASNPPPSPPSNVVPQLAHSSLESGSSSETLITPFDSTTDITMLDFSSQFLGSDIALPPASIETIVSPTQSQTTSLPFLFLDYSQPQPTPTQLPTIHRLIPNSGPTHGGIEVTILGANFPPSTTLNCVFGDVVASSTQRWSDNTLVCVLPPRVTPGVVAVWFDGFKRDDIPADPNTFFTYTDESDRALMELALQVVGLKMTGKIEDAKNVAMRIVGSTGDGSDPQGGGRSNTSQGVMHMTAHMAASTRDLRPFLLRRTGEGEDFESVIINFLSIVDTPVVSPHVICTSEALSCSTSSGQTLLHLASFLGFSRLVAFLLQRSVDTDARDRNGCTALHLTALVGSLACARALVAAGADMEIVNARGKTPIEIAVEGFFDDISMPDGFSQGRRRCPSTSPGSQLDEDEEARWGDVEDDGDDGPPLASAVRRAGRRTATRRRHGARHQSAPESDSSASFPESKEQSSKNSEINASEKGTLPSLADVPIGNEKQAESFIAMLQKSLAMMMGPNIVQLPRPYIPQLTTVLPAYVPLPAFLTGEREGFTDGQPVADMKGVGAGAIRAAQELRTTLEKFMALVGTHAHPPHDEPPPEYTPSASGNVAPANAAVAAGSRSAAKRPEYTGLPVTEQEVKAYGFRPQQPQQFQKKHDRMLILFWLPILFMSIIWAIINGIQFVFEIVKTTVPMRSWIGGL</sequence>